<dbReference type="SMART" id="SM00487">
    <property type="entry name" value="DEXDc"/>
    <property type="match status" value="1"/>
</dbReference>
<dbReference type="PANTHER" id="PTHR12131">
    <property type="entry name" value="ATP-DEPENDENT RNA AND DNA HELICASE"/>
    <property type="match status" value="1"/>
</dbReference>
<dbReference type="InterPro" id="IPR027417">
    <property type="entry name" value="P-loop_NTPase"/>
</dbReference>
<evidence type="ECO:0000256" key="2">
    <source>
        <dbReference type="ARBA" id="ARBA00022801"/>
    </source>
</evidence>
<dbReference type="GO" id="GO:0005524">
    <property type="term" value="F:ATP binding"/>
    <property type="evidence" value="ECO:0007669"/>
    <property type="project" value="UniProtKB-KW"/>
</dbReference>
<feature type="domain" description="Helicase ATP-binding" evidence="5">
    <location>
        <begin position="80"/>
        <end position="237"/>
    </location>
</feature>
<keyword evidence="2" id="KW-0378">Hydrolase</keyword>
<dbReference type="InterPro" id="IPR014001">
    <property type="entry name" value="Helicase_ATP-bd"/>
</dbReference>
<reference evidence="6" key="1">
    <citation type="journal article" date="2020" name="Nature">
        <title>Giant virus diversity and host interactions through global metagenomics.</title>
        <authorList>
            <person name="Schulz F."/>
            <person name="Roux S."/>
            <person name="Paez-Espino D."/>
            <person name="Jungbluth S."/>
            <person name="Walsh D.A."/>
            <person name="Denef V.J."/>
            <person name="McMahon K.D."/>
            <person name="Konstantinidis K.T."/>
            <person name="Eloe-Fadrosh E.A."/>
            <person name="Kyrpides N.C."/>
            <person name="Woyke T."/>
        </authorList>
    </citation>
    <scope>NUCLEOTIDE SEQUENCE</scope>
    <source>
        <strain evidence="6">GVMAG-M-3300020182-33</strain>
    </source>
</reference>
<dbReference type="Gene3D" id="1.10.3380.30">
    <property type="match status" value="1"/>
</dbReference>
<dbReference type="SUPFAM" id="SSF52540">
    <property type="entry name" value="P-loop containing nucleoside triphosphate hydrolases"/>
    <property type="match status" value="1"/>
</dbReference>
<keyword evidence="4" id="KW-0067">ATP-binding</keyword>
<evidence type="ECO:0000259" key="5">
    <source>
        <dbReference type="PROSITE" id="PS51192"/>
    </source>
</evidence>
<dbReference type="EMBL" id="MN739307">
    <property type="protein sequence ID" value="QHS97886.1"/>
    <property type="molecule type" value="Genomic_DNA"/>
</dbReference>
<dbReference type="GO" id="GO:0003676">
    <property type="term" value="F:nucleic acid binding"/>
    <property type="evidence" value="ECO:0007669"/>
    <property type="project" value="InterPro"/>
</dbReference>
<dbReference type="PROSITE" id="PS51192">
    <property type="entry name" value="HELICASE_ATP_BIND_1"/>
    <property type="match status" value="1"/>
</dbReference>
<evidence type="ECO:0000256" key="4">
    <source>
        <dbReference type="ARBA" id="ARBA00022840"/>
    </source>
</evidence>
<evidence type="ECO:0000313" key="6">
    <source>
        <dbReference type="EMBL" id="QHS97886.1"/>
    </source>
</evidence>
<keyword evidence="3" id="KW-0347">Helicase</keyword>
<sequence>MTPGHNDTLPSVDSDTPACPTAECAHSMGIDYVRCKVESIMQFKSKKYSKTICVHTLTDESADYVEGLYPFQSHLRVLLSNITDSPCNVLVASPTGSGKTFAIEEATRKALCTGQHLFVTQPLIALAEQVFARIGGGRNNKICLRTGPSCSVSSDDACVTVCTYEVLSRMCLKCPQALDTALMVIIDEIHYIASDRGPAILEILHACSRVPIVALSGTLPNQKQFAEFLASINCLPTFVTGARRRPIPVSYHTYDSKSCTCHVLKTTWPAAPPSIESEVLGGINNKQDLLACICCLQKWDSLPLLVVLFSCRKLEQFAEWASCQDHLNSNEKGRVTVLFRSMMRNVPEEDAVLFQALHARALRGIGSHHSHLPVPYLELVCRLAEERLVKIVFSSSTLSAGINLPVRTVLICGARMPQRDSTGKMTFDLLSPLLFTQLAGRAGRPGFESRGFCIIATTGKRGYASAQGLFMRRLQPVIPYDGLTEGDVLRACRHGRKIGVERTVFAHPEAKTNITYANELTHRLHRVRATCGYAISARAKAAADAILIIEQNPNAVTYARKAHDCVLCMWKSKHKIYCVAPREAAPSGATEITMVGSRQGRRIPLHIFAVVQATRLAMDTVAAAGEEALALASAEIYVQQNCHSCFLSPLALEENAIVAAMPAAYVSREAEGAVLTPLGQAACNIRTSTSPCILMDILLSTESDLSSETLAGILSLALGEGRTDADNKDAGDSDLLEVATVLQIIKDNPRLNDFSCLTQRSLTQGVILWVRGESLESICMRQSLCSVGTLCRHLVRVHDLAEETSQFCLEISVVQLALVCRQVLEQLCRGLPFLKRGSGRVS</sequence>
<dbReference type="Pfam" id="PF08148">
    <property type="entry name" value="DSHCT"/>
    <property type="match status" value="1"/>
</dbReference>
<evidence type="ECO:0000256" key="3">
    <source>
        <dbReference type="ARBA" id="ARBA00022806"/>
    </source>
</evidence>
<keyword evidence="1" id="KW-0547">Nucleotide-binding</keyword>
<dbReference type="PANTHER" id="PTHR12131:SF1">
    <property type="entry name" value="ATP-DEPENDENT RNA HELICASE SUPV3L1, MITOCHONDRIAL-RELATED"/>
    <property type="match status" value="1"/>
</dbReference>
<dbReference type="InterPro" id="IPR012961">
    <property type="entry name" value="Ski2/MTR4_C"/>
</dbReference>
<dbReference type="GO" id="GO:0016787">
    <property type="term" value="F:hydrolase activity"/>
    <property type="evidence" value="ECO:0007669"/>
    <property type="project" value="UniProtKB-KW"/>
</dbReference>
<name>A0A6C0C0E5_9ZZZZ</name>
<dbReference type="SMART" id="SM00490">
    <property type="entry name" value="HELICc"/>
    <property type="match status" value="1"/>
</dbReference>
<organism evidence="6">
    <name type="scientific">viral metagenome</name>
    <dbReference type="NCBI Taxonomy" id="1070528"/>
    <lineage>
        <taxon>unclassified sequences</taxon>
        <taxon>metagenomes</taxon>
        <taxon>organismal metagenomes</taxon>
    </lineage>
</organism>
<proteinExistence type="predicted"/>
<dbReference type="Pfam" id="PF00270">
    <property type="entry name" value="DEAD"/>
    <property type="match status" value="1"/>
</dbReference>
<dbReference type="AlphaFoldDB" id="A0A6C0C0E5"/>
<dbReference type="SMART" id="SM01142">
    <property type="entry name" value="DSHCT"/>
    <property type="match status" value="1"/>
</dbReference>
<dbReference type="Gene3D" id="3.40.50.300">
    <property type="entry name" value="P-loop containing nucleotide triphosphate hydrolases"/>
    <property type="match status" value="2"/>
</dbReference>
<dbReference type="GO" id="GO:0004386">
    <property type="term" value="F:helicase activity"/>
    <property type="evidence" value="ECO:0007669"/>
    <property type="project" value="UniProtKB-KW"/>
</dbReference>
<evidence type="ECO:0000256" key="1">
    <source>
        <dbReference type="ARBA" id="ARBA00022741"/>
    </source>
</evidence>
<dbReference type="InterPro" id="IPR001650">
    <property type="entry name" value="Helicase_C-like"/>
</dbReference>
<protein>
    <recommendedName>
        <fullName evidence="5">Helicase ATP-binding domain-containing protein</fullName>
    </recommendedName>
</protein>
<accession>A0A6C0C0E5</accession>
<dbReference type="InterPro" id="IPR050699">
    <property type="entry name" value="RNA-DNA_Helicase"/>
</dbReference>
<dbReference type="InterPro" id="IPR011545">
    <property type="entry name" value="DEAD/DEAH_box_helicase_dom"/>
</dbReference>